<accession>Q893J6</accession>
<proteinExistence type="predicted"/>
<dbReference type="STRING" id="212717.CTC_01822"/>
<sequence length="315" mass="36320">MGGVFLMDILMPIYANREIILDLYSIIIDGYLESVSIKCVKDKSDNFRVQNGGKNVESNDSKEAYTSKDKISIVEDKCIDKYRDFSGTIDDRNSIRDEISVKRIYTNFHILNKLKDVMVEENMLKYIKKGEISSENIIHGEYIEVDGYISPISPITEINTMIDIIETYDDKELNKLLKNKQDREIFMDYSIILKHLKNLNKQLSAHNTTNMIIDCEYSKVVLNINTNNFSDKNVYMYDNVHCDCKILCKVIRVVDENEHIDLLCKTCMSSYYNELFKSIGTNLDILRENSIIVPNNITTEIKGPAIQAIPIAIYV</sequence>
<evidence type="ECO:0000313" key="1">
    <source>
        <dbReference type="EMBL" id="AAO36346.1"/>
    </source>
</evidence>
<gene>
    <name evidence="1" type="ordered locus">CTC_01822</name>
</gene>
<dbReference type="HOGENOM" id="CLU_074306_0_0_9"/>
<dbReference type="Proteomes" id="UP000001412">
    <property type="component" value="Chromosome"/>
</dbReference>
<dbReference type="KEGG" id="ctc:CTC_01822"/>
<reference evidence="1 2" key="1">
    <citation type="journal article" date="2003" name="Proc. Natl. Acad. Sci. U.S.A.">
        <title>The genome sequence of Clostridium tetani, the causative agent of tetanus disease.</title>
        <authorList>
            <person name="Brueggemann H."/>
            <person name="Baumer S."/>
            <person name="Fricke W.F."/>
            <person name="Wiezer A."/>
            <person name="Liesegang H."/>
            <person name="Decker I."/>
            <person name="Herzberg C."/>
            <person name="Martinez-Arias R."/>
            <person name="Merkl R."/>
            <person name="Henne A."/>
            <person name="Gottschalk G."/>
        </authorList>
    </citation>
    <scope>NUCLEOTIDE SEQUENCE [LARGE SCALE GENOMIC DNA]</scope>
    <source>
        <strain evidence="2">Massachusetts / E88</strain>
    </source>
</reference>
<dbReference type="Pfam" id="PF19952">
    <property type="entry name" value="DUF6414"/>
    <property type="match status" value="1"/>
</dbReference>
<protein>
    <submittedName>
        <fullName evidence="1">Conserved protein</fullName>
    </submittedName>
</protein>
<keyword evidence="2" id="KW-1185">Reference proteome</keyword>
<dbReference type="AlphaFoldDB" id="Q893J6"/>
<name>Q893J6_CLOTE</name>
<organism evidence="1 2">
    <name type="scientific">Clostridium tetani (strain Massachusetts / E88)</name>
    <dbReference type="NCBI Taxonomy" id="212717"/>
    <lineage>
        <taxon>Bacteria</taxon>
        <taxon>Bacillati</taxon>
        <taxon>Bacillota</taxon>
        <taxon>Clostridia</taxon>
        <taxon>Eubacteriales</taxon>
        <taxon>Clostridiaceae</taxon>
        <taxon>Clostridium</taxon>
    </lineage>
</organism>
<dbReference type="InterPro" id="IPR045633">
    <property type="entry name" value="DUF6414"/>
</dbReference>
<evidence type="ECO:0000313" key="2">
    <source>
        <dbReference type="Proteomes" id="UP000001412"/>
    </source>
</evidence>
<dbReference type="EMBL" id="AE015927">
    <property type="protein sequence ID" value="AAO36346.1"/>
    <property type="molecule type" value="Genomic_DNA"/>
</dbReference>